<gene>
    <name evidence="1" type="ORF">DBRI1063_LOCUS20215</name>
</gene>
<accession>A0A7S1ZTQ7</accession>
<sequence length="306" mass="34369">MMSPMISSQPLIRCDNKSHFRYSQVYHPKVLLQSIFGLSLLLLYLSPPLAAFASISPVHAKTARTTSARTTQYGDKATTCNNPDTHSKIEIRLIASEVSRNANWVLLNKSGDKESSTSLPAATNYRNVVEPIQHTYTTCVPRYECHGGDSGHDYEHKLMLRIRGEGMFDFLEIKVDDMVQNTLTPGNCGSDLIVQCQKTATPQFDDIEESHQASLTIVSQEMYENVVNRYDMKNMRSASSLFTMQSSITSSPPPSSGWELAMRDAKGATKALKIKGGEQEEVISRASFWHEACMDQSECYFFYLHR</sequence>
<proteinExistence type="predicted"/>
<evidence type="ECO:0000313" key="1">
    <source>
        <dbReference type="EMBL" id="CAD9348063.1"/>
    </source>
</evidence>
<dbReference type="EMBL" id="HBGN01031386">
    <property type="protein sequence ID" value="CAD9348063.1"/>
    <property type="molecule type" value="Transcribed_RNA"/>
</dbReference>
<reference evidence="1" key="1">
    <citation type="submission" date="2021-01" db="EMBL/GenBank/DDBJ databases">
        <authorList>
            <person name="Corre E."/>
            <person name="Pelletier E."/>
            <person name="Niang G."/>
            <person name="Scheremetjew M."/>
            <person name="Finn R."/>
            <person name="Kale V."/>
            <person name="Holt S."/>
            <person name="Cochrane G."/>
            <person name="Meng A."/>
            <person name="Brown T."/>
            <person name="Cohen L."/>
        </authorList>
    </citation>
    <scope>NUCLEOTIDE SEQUENCE</scope>
    <source>
        <strain evidence="1">Pop2</strain>
    </source>
</reference>
<protein>
    <submittedName>
        <fullName evidence="1">Uncharacterized protein</fullName>
    </submittedName>
</protein>
<dbReference type="AlphaFoldDB" id="A0A7S1ZTQ7"/>
<name>A0A7S1ZTQ7_9STRA</name>
<organism evidence="1">
    <name type="scientific">Ditylum brightwellii</name>
    <dbReference type="NCBI Taxonomy" id="49249"/>
    <lineage>
        <taxon>Eukaryota</taxon>
        <taxon>Sar</taxon>
        <taxon>Stramenopiles</taxon>
        <taxon>Ochrophyta</taxon>
        <taxon>Bacillariophyta</taxon>
        <taxon>Mediophyceae</taxon>
        <taxon>Lithodesmiophycidae</taxon>
        <taxon>Lithodesmiales</taxon>
        <taxon>Lithodesmiaceae</taxon>
        <taxon>Ditylum</taxon>
    </lineage>
</organism>